<reference evidence="8" key="1">
    <citation type="journal article" date="2018" name="Science">
        <title>Natural noncanonical protein splicing yields products with diverse ?-amino acid residues.</title>
        <authorList>
            <person name="Morinaka B.I."/>
            <person name="Lakis E."/>
            <person name="Verest M."/>
            <person name="Helf M.J."/>
            <person name="Scalvenzi T."/>
            <person name="Vagstad A.L."/>
            <person name="Sims J."/>
            <person name="Sunagawa S."/>
            <person name="Gugger M."/>
            <person name="Piel J."/>
        </authorList>
    </citation>
    <scope>NUCLEOTIDE SEQUENCE</scope>
    <source>
        <strain evidence="8">PCC 9413</strain>
    </source>
</reference>
<dbReference type="Pfam" id="PF00639">
    <property type="entry name" value="Rotamase"/>
    <property type="match status" value="1"/>
</dbReference>
<keyword evidence="4 6" id="KW-0697">Rotamase</keyword>
<protein>
    <recommendedName>
        <fullName evidence="2">peptidylprolyl isomerase</fullName>
        <ecNumber evidence="2">5.2.1.8</ecNumber>
    </recommendedName>
</protein>
<dbReference type="SUPFAM" id="SSF109998">
    <property type="entry name" value="Triger factor/SurA peptide-binding domain-like"/>
    <property type="match status" value="1"/>
</dbReference>
<proteinExistence type="predicted"/>
<dbReference type="GO" id="GO:0003755">
    <property type="term" value="F:peptidyl-prolyl cis-trans isomerase activity"/>
    <property type="evidence" value="ECO:0007669"/>
    <property type="project" value="UniProtKB-KW"/>
</dbReference>
<sequence>MPVQIIIDREAILQQVKLSAKIPEFVEGIANRQIITQAATELEIEITTAELQEAADKFRLINQLHDAEETYNWLKKHAISLDEFEEIINYNLLVSKLTTLLFKDKVEAYFAERTIDYLSAAIYEVILEDEDEAMELYYEIECGENSFQEIARQYIQDVELRRKGGYRGIVYRRDLKPELSAAIFAANPPQIIKPVTTASGIHLIWVEEIIKPHLDNRLSSQIGLELFGDWLKQKAEEIQIELAIK</sequence>
<evidence type="ECO:0000313" key="8">
    <source>
        <dbReference type="EMBL" id="AVH79546.1"/>
    </source>
</evidence>
<comment type="catalytic activity">
    <reaction evidence="1">
        <text>[protein]-peptidylproline (omega=180) = [protein]-peptidylproline (omega=0)</text>
        <dbReference type="Rhea" id="RHEA:16237"/>
        <dbReference type="Rhea" id="RHEA-COMP:10747"/>
        <dbReference type="Rhea" id="RHEA-COMP:10748"/>
        <dbReference type="ChEBI" id="CHEBI:83833"/>
        <dbReference type="ChEBI" id="CHEBI:83834"/>
        <dbReference type="EC" id="5.2.1.8"/>
    </reaction>
</comment>
<dbReference type="InterPro" id="IPR027304">
    <property type="entry name" value="Trigger_fact/SurA_dom_sf"/>
</dbReference>
<keyword evidence="5 6" id="KW-0413">Isomerase</keyword>
<name>A0A2P0ZGH1_9SYNC</name>
<dbReference type="InterPro" id="IPR046357">
    <property type="entry name" value="PPIase_dom_sf"/>
</dbReference>
<dbReference type="InterPro" id="IPR000297">
    <property type="entry name" value="PPIase_PpiC"/>
</dbReference>
<evidence type="ECO:0000256" key="6">
    <source>
        <dbReference type="PROSITE-ProRule" id="PRU00278"/>
    </source>
</evidence>
<organism evidence="8">
    <name type="scientific">Synechocystis sp. PCC 9413</name>
    <dbReference type="NCBI Taxonomy" id="77760"/>
    <lineage>
        <taxon>Bacteria</taxon>
        <taxon>Bacillati</taxon>
        <taxon>Cyanobacteriota</taxon>
        <taxon>Cyanophyceae</taxon>
        <taxon>Synechococcales</taxon>
        <taxon>Merismopediaceae</taxon>
        <taxon>Synechocystis</taxon>
    </lineage>
</organism>
<dbReference type="PROSITE" id="PS50198">
    <property type="entry name" value="PPIC_PPIASE_2"/>
    <property type="match status" value="1"/>
</dbReference>
<dbReference type="EC" id="5.2.1.8" evidence="2"/>
<dbReference type="SUPFAM" id="SSF54534">
    <property type="entry name" value="FKBP-like"/>
    <property type="match status" value="1"/>
</dbReference>
<accession>A0A2P0ZGH1</accession>
<dbReference type="EMBL" id="MG373770">
    <property type="protein sequence ID" value="AVH79546.1"/>
    <property type="molecule type" value="Genomic_DNA"/>
</dbReference>
<feature type="domain" description="PpiC" evidence="7">
    <location>
        <begin position="125"/>
        <end position="208"/>
    </location>
</feature>
<evidence type="ECO:0000256" key="2">
    <source>
        <dbReference type="ARBA" id="ARBA00013194"/>
    </source>
</evidence>
<dbReference type="PANTHER" id="PTHR47245:SF1">
    <property type="entry name" value="FOLDASE PROTEIN PRSA"/>
    <property type="match status" value="1"/>
</dbReference>
<evidence type="ECO:0000256" key="4">
    <source>
        <dbReference type="ARBA" id="ARBA00023110"/>
    </source>
</evidence>
<evidence type="ECO:0000256" key="1">
    <source>
        <dbReference type="ARBA" id="ARBA00000971"/>
    </source>
</evidence>
<evidence type="ECO:0000256" key="5">
    <source>
        <dbReference type="ARBA" id="ARBA00023235"/>
    </source>
</evidence>
<dbReference type="Gene3D" id="3.10.50.40">
    <property type="match status" value="1"/>
</dbReference>
<dbReference type="InterPro" id="IPR050245">
    <property type="entry name" value="PrsA_foldase"/>
</dbReference>
<evidence type="ECO:0000259" key="7">
    <source>
        <dbReference type="PROSITE" id="PS50198"/>
    </source>
</evidence>
<evidence type="ECO:0000256" key="3">
    <source>
        <dbReference type="ARBA" id="ARBA00022729"/>
    </source>
</evidence>
<keyword evidence="3" id="KW-0732">Signal</keyword>
<dbReference type="PANTHER" id="PTHR47245">
    <property type="entry name" value="PEPTIDYLPROLYL ISOMERASE"/>
    <property type="match status" value="1"/>
</dbReference>
<dbReference type="AlphaFoldDB" id="A0A2P0ZGH1"/>